<accession>A0A4Q7ARF1</accession>
<dbReference type="Gene3D" id="1.10.286.20">
    <property type="match status" value="1"/>
</dbReference>
<evidence type="ECO:0000313" key="3">
    <source>
        <dbReference type="EMBL" id="RZG64033.1"/>
    </source>
</evidence>
<dbReference type="SUPFAM" id="SSF54534">
    <property type="entry name" value="FKBP-like"/>
    <property type="match status" value="1"/>
</dbReference>
<dbReference type="RefSeq" id="WP_005011074.1">
    <property type="nucleotide sequence ID" value="NZ_AP024595.1"/>
</dbReference>
<dbReference type="Gene3D" id="3.10.50.30">
    <property type="entry name" value="Transcription elongation factor, GreA/GreB, C-terminal domain"/>
    <property type="match status" value="1"/>
</dbReference>
<dbReference type="STRING" id="202951.GCA_001485025_02884"/>
<dbReference type="InterPro" id="IPR001437">
    <property type="entry name" value="Tscrpt_elong_fac_GreA/B_C"/>
</dbReference>
<dbReference type="GO" id="GO:0070063">
    <property type="term" value="F:RNA polymerase binding"/>
    <property type="evidence" value="ECO:0007669"/>
    <property type="project" value="InterPro"/>
</dbReference>
<dbReference type="InterPro" id="IPR036953">
    <property type="entry name" value="GreA/GreB_C_sf"/>
</dbReference>
<evidence type="ECO:0000259" key="1">
    <source>
        <dbReference type="Pfam" id="PF01272"/>
    </source>
</evidence>
<organism evidence="3 4">
    <name type="scientific">Acinetobacter bouvetii</name>
    <dbReference type="NCBI Taxonomy" id="202951"/>
    <lineage>
        <taxon>Bacteria</taxon>
        <taxon>Pseudomonadati</taxon>
        <taxon>Pseudomonadota</taxon>
        <taxon>Gammaproteobacteria</taxon>
        <taxon>Moraxellales</taxon>
        <taxon>Moraxellaceae</taxon>
        <taxon>Acinetobacter</taxon>
    </lineage>
</organism>
<dbReference type="PANTHER" id="PTHR30437:SF5">
    <property type="entry name" value="REGULATOR OF NUCLEOSIDE DIPHOSPHATE KINASE"/>
    <property type="match status" value="1"/>
</dbReference>
<dbReference type="Proteomes" id="UP000293483">
    <property type="component" value="Unassembled WGS sequence"/>
</dbReference>
<dbReference type="PANTHER" id="PTHR30437">
    <property type="entry name" value="TRANSCRIPTION ELONGATION FACTOR GREA"/>
    <property type="match status" value="1"/>
</dbReference>
<protein>
    <submittedName>
        <fullName evidence="3">Nucleoside diphosphate kinase regulator</fullName>
    </submittedName>
</protein>
<dbReference type="Pfam" id="PF01272">
    <property type="entry name" value="GreA_GreB"/>
    <property type="match status" value="1"/>
</dbReference>
<keyword evidence="3" id="KW-0418">Kinase</keyword>
<dbReference type="AlphaFoldDB" id="A0A4Q7ARF1"/>
<name>A0A4Q7ARF1_9GAMM</name>
<evidence type="ECO:0000313" key="4">
    <source>
        <dbReference type="Proteomes" id="UP000293483"/>
    </source>
</evidence>
<feature type="domain" description="Regulator of nucleoside diphosphate kinase N-terminal" evidence="2">
    <location>
        <begin position="4"/>
        <end position="43"/>
    </location>
</feature>
<proteinExistence type="predicted"/>
<dbReference type="InterPro" id="IPR029462">
    <property type="entry name" value="Rnk_N"/>
</dbReference>
<dbReference type="GO" id="GO:0016301">
    <property type="term" value="F:kinase activity"/>
    <property type="evidence" value="ECO:0007669"/>
    <property type="project" value="UniProtKB-KW"/>
</dbReference>
<sequence length="134" mass="14956">MTKPNIILSEQDLHRLETMLEHQSKLTPTMEHLEEEMARAEVVAPQDVPANVVSMNAKVLITIAPAIEPTEITLVYPHEFIGEKGQVNVLAPVGAAILGLSEGQEIEWPQPDGHIMKVKIEKVLYQPEREGNYL</sequence>
<feature type="domain" description="Transcription elongation factor GreA/GreB C-terminal" evidence="1">
    <location>
        <begin position="49"/>
        <end position="125"/>
    </location>
</feature>
<dbReference type="EMBL" id="SGSU01000029">
    <property type="protein sequence ID" value="RZG64033.1"/>
    <property type="molecule type" value="Genomic_DNA"/>
</dbReference>
<keyword evidence="3" id="KW-0808">Transferase</keyword>
<dbReference type="NCBIfam" id="NF004396">
    <property type="entry name" value="PRK05753.1"/>
    <property type="match status" value="1"/>
</dbReference>
<comment type="caution">
    <text evidence="3">The sequence shown here is derived from an EMBL/GenBank/DDBJ whole genome shotgun (WGS) entry which is preliminary data.</text>
</comment>
<evidence type="ECO:0000259" key="2">
    <source>
        <dbReference type="Pfam" id="PF14760"/>
    </source>
</evidence>
<dbReference type="InterPro" id="IPR023459">
    <property type="entry name" value="Tscrpt_elong_fac_GreA/B_fam"/>
</dbReference>
<dbReference type="GO" id="GO:0003677">
    <property type="term" value="F:DNA binding"/>
    <property type="evidence" value="ECO:0007669"/>
    <property type="project" value="InterPro"/>
</dbReference>
<gene>
    <name evidence="3" type="ORF">EXE25_17935</name>
</gene>
<dbReference type="Pfam" id="PF14760">
    <property type="entry name" value="Rnk_N"/>
    <property type="match status" value="1"/>
</dbReference>
<dbReference type="GO" id="GO:0032784">
    <property type="term" value="P:regulation of DNA-templated transcription elongation"/>
    <property type="evidence" value="ECO:0007669"/>
    <property type="project" value="InterPro"/>
</dbReference>
<dbReference type="GO" id="GO:0006354">
    <property type="term" value="P:DNA-templated transcription elongation"/>
    <property type="evidence" value="ECO:0007669"/>
    <property type="project" value="TreeGrafter"/>
</dbReference>
<reference evidence="3 4" key="1">
    <citation type="submission" date="2019-02" db="EMBL/GenBank/DDBJ databases">
        <title>The Batch Genome Submission of Acinetobacter spp. strains.</title>
        <authorList>
            <person name="Qin J."/>
            <person name="Hu Y."/>
            <person name="Ye H."/>
            <person name="Wei L."/>
            <person name="Feng Y."/>
            <person name="Zong Z."/>
        </authorList>
    </citation>
    <scope>NUCLEOTIDE SEQUENCE [LARGE SCALE GENOMIC DNA]</scope>
    <source>
        <strain evidence="3 4">WCHABo060081</strain>
    </source>
</reference>